<evidence type="ECO:0000313" key="10">
    <source>
        <dbReference type="Proteomes" id="UP000543379"/>
    </source>
</evidence>
<dbReference type="InterPro" id="IPR009459">
    <property type="entry name" value="MucBP_dom"/>
</dbReference>
<accession>A0A841XV05</accession>
<evidence type="ECO:0000256" key="4">
    <source>
        <dbReference type="ARBA" id="ARBA00022729"/>
    </source>
</evidence>
<keyword evidence="3" id="KW-0964">Secreted</keyword>
<dbReference type="EMBL" id="JAAROV010000002">
    <property type="protein sequence ID" value="MBC1316869.1"/>
    <property type="molecule type" value="Genomic_DNA"/>
</dbReference>
<keyword evidence="2" id="KW-0134">Cell wall</keyword>
<keyword evidence="5" id="KW-0677">Repeat</keyword>
<feature type="domain" description="Gram-positive cocci surface proteins LPxTG" evidence="8">
    <location>
        <begin position="690"/>
        <end position="721"/>
    </location>
</feature>
<evidence type="ECO:0000313" key="9">
    <source>
        <dbReference type="EMBL" id="MBC1316869.1"/>
    </source>
</evidence>
<comment type="caution">
    <text evidence="9">The sequence shown here is derived from an EMBL/GenBank/DDBJ whole genome shotgun (WGS) entry which is preliminary data.</text>
</comment>
<dbReference type="InterPro" id="IPR019931">
    <property type="entry name" value="LPXTG_anchor"/>
</dbReference>
<evidence type="ECO:0000256" key="7">
    <source>
        <dbReference type="SAM" id="MobiDB-lite"/>
    </source>
</evidence>
<evidence type="ECO:0000256" key="5">
    <source>
        <dbReference type="ARBA" id="ARBA00022737"/>
    </source>
</evidence>
<proteinExistence type="predicted"/>
<name>A0A841XV05_9LIST</name>
<keyword evidence="4" id="KW-0732">Signal</keyword>
<dbReference type="NCBIfam" id="TIGR01167">
    <property type="entry name" value="LPXTG_anchor"/>
    <property type="match status" value="1"/>
</dbReference>
<evidence type="ECO:0000256" key="6">
    <source>
        <dbReference type="ARBA" id="ARBA00023088"/>
    </source>
</evidence>
<dbReference type="InterPro" id="IPR032675">
    <property type="entry name" value="LRR_dom_sf"/>
</dbReference>
<protein>
    <submittedName>
        <fullName evidence="9">LPXTG cell wall anchor domain-containing protein</fullName>
    </submittedName>
</protein>
<dbReference type="RefSeq" id="WP_185382367.1">
    <property type="nucleotide sequence ID" value="NZ_JAAROV010000002.1"/>
</dbReference>
<sequence length="721" mass="77746">MTKRRGKTRIIGMVAVWTGMSLLAPLHPIALTTSGEDAQIPTRAVAATSEEVQDWMPDAKLRQSVQLALGLADENEITKESMRQLTTLENINASSLIGLEYAVNLRSIKVGYSLDFEGKPAVYKSTITDFSPLYRLHNLQSIGLSGDFSSSLLGELFSHVSTVTGILLYNNAVLQDLNWMAGIPPDHTFGFTLTGGGFYGDEVQVTDFSGLDNRSLYGIVIDSPNIKNIPLSTIDPNKQVRLFHGQVSDYSRLGDMKLVDISAQDIRHVPAKIVGDRVIAKNPILLPEGFPAMKAGHFRNYFNSFDEVKQELSISVERLLYINQPHFTDTFGYSYLRDGKTFNAGGAISMDIEGLPVTVRYTDMEGTSIHADTTLTGLFTEPYTSTAVSVPGYTLKTSPANATGTYSEKAQTVTYVYEKIATGPVTAQYVDEQGVSIAPTEVLSGDFGKAYTSKAQHIAGYVLIETPTNATGVFTEQAQTVTYVYHKQTAQPVTVQYVDESGASIASQEVLTGEFGQPYTSKGKKLTGYVLTETPANATGVFTEQAQTVIYVYHKQTAQPVTVQYVDEGGTAIAPQDILTGNFGQSYTSKAKVLSGYVLTETPTNATGVFTDQAQTVRYRYQKIAVPAPDTDPSPPDTSTNGPGGSITKQPSTTDTNSKGTTLAPSATTQRQAIPPVSEVPVAKKAIETLPSTGDKNASSGILVAGISSLLAGVWLLRRRS</sequence>
<dbReference type="AlphaFoldDB" id="A0A841XV05"/>
<dbReference type="Gene3D" id="3.80.10.10">
    <property type="entry name" value="Ribonuclease Inhibitor"/>
    <property type="match status" value="1"/>
</dbReference>
<dbReference type="PROSITE" id="PS50847">
    <property type="entry name" value="GRAM_POS_ANCHORING"/>
    <property type="match status" value="1"/>
</dbReference>
<feature type="region of interest" description="Disordered" evidence="7">
    <location>
        <begin position="626"/>
        <end position="677"/>
    </location>
</feature>
<dbReference type="Proteomes" id="UP000543379">
    <property type="component" value="Unassembled WGS sequence"/>
</dbReference>
<evidence type="ECO:0000256" key="1">
    <source>
        <dbReference type="ARBA" id="ARBA00004168"/>
    </source>
</evidence>
<feature type="compositionally biased region" description="Polar residues" evidence="7">
    <location>
        <begin position="647"/>
        <end position="672"/>
    </location>
</feature>
<reference evidence="9 10" key="1">
    <citation type="submission" date="2020-03" db="EMBL/GenBank/DDBJ databases">
        <title>Soil Listeria distribution.</title>
        <authorList>
            <person name="Liao J."/>
            <person name="Wiedmann M."/>
        </authorList>
    </citation>
    <scope>NUCLEOTIDE SEQUENCE [LARGE SCALE GENOMIC DNA]</scope>
    <source>
        <strain evidence="9 10">FSL L7-1816</strain>
    </source>
</reference>
<evidence type="ECO:0000256" key="3">
    <source>
        <dbReference type="ARBA" id="ARBA00022525"/>
    </source>
</evidence>
<evidence type="ECO:0000259" key="8">
    <source>
        <dbReference type="PROSITE" id="PS50847"/>
    </source>
</evidence>
<keyword evidence="6" id="KW-0572">Peptidoglycan-anchor</keyword>
<dbReference type="Pfam" id="PF06458">
    <property type="entry name" value="MucBP"/>
    <property type="match status" value="4"/>
</dbReference>
<comment type="subcellular location">
    <subcellularLocation>
        <location evidence="1">Secreted</location>
        <location evidence="1">Cell wall</location>
        <topology evidence="1">Peptidoglycan-anchor</topology>
    </subcellularLocation>
</comment>
<evidence type="ECO:0000256" key="2">
    <source>
        <dbReference type="ARBA" id="ARBA00022512"/>
    </source>
</evidence>
<gene>
    <name evidence="9" type="ORF">HB811_08790</name>
</gene>
<organism evidence="9 10">
    <name type="scientific">Listeria booriae</name>
    <dbReference type="NCBI Taxonomy" id="1552123"/>
    <lineage>
        <taxon>Bacteria</taxon>
        <taxon>Bacillati</taxon>
        <taxon>Bacillota</taxon>
        <taxon>Bacilli</taxon>
        <taxon>Bacillales</taxon>
        <taxon>Listeriaceae</taxon>
        <taxon>Listeria</taxon>
    </lineage>
</organism>
<dbReference type="Gene3D" id="3.10.20.320">
    <property type="entry name" value="Putative peptidoglycan bound protein (lpxtg motif)"/>
    <property type="match status" value="4"/>
</dbReference>
<dbReference type="Pfam" id="PF00746">
    <property type="entry name" value="Gram_pos_anchor"/>
    <property type="match status" value="1"/>
</dbReference>